<evidence type="ECO:0000313" key="3">
    <source>
        <dbReference type="Proteomes" id="UP000031307"/>
    </source>
</evidence>
<feature type="region of interest" description="Disordered" evidence="1">
    <location>
        <begin position="1"/>
        <end position="52"/>
    </location>
</feature>
<feature type="compositionally biased region" description="Low complexity" evidence="1">
    <location>
        <begin position="1"/>
        <end position="14"/>
    </location>
</feature>
<dbReference type="RefSeq" id="WP_013925439.1">
    <property type="nucleotide sequence ID" value="NZ_BAWW01000028.1"/>
</dbReference>
<proteinExistence type="predicted"/>
<accession>A0A0C1EL35</accession>
<evidence type="ECO:0000256" key="1">
    <source>
        <dbReference type="SAM" id="MobiDB-lite"/>
    </source>
</evidence>
<evidence type="ECO:0000313" key="2">
    <source>
        <dbReference type="EMBL" id="KIA77149.1"/>
    </source>
</evidence>
<dbReference type="PATRIC" id="fig|83552.4.peg.1741"/>
<reference evidence="2 3" key="1">
    <citation type="journal article" date="2014" name="Mol. Biol. Evol.">
        <title>Massive expansion of Ubiquitination-related gene families within the Chlamydiae.</title>
        <authorList>
            <person name="Domman D."/>
            <person name="Collingro A."/>
            <person name="Lagkouvardos I."/>
            <person name="Gehre L."/>
            <person name="Weinmaier T."/>
            <person name="Rattei T."/>
            <person name="Subtil A."/>
            <person name="Horn M."/>
        </authorList>
    </citation>
    <scope>NUCLEOTIDE SEQUENCE [LARGE SCALE GENOMIC DNA]</scope>
    <source>
        <strain evidence="2 3">OEW1</strain>
    </source>
</reference>
<comment type="caution">
    <text evidence="2">The sequence shown here is derived from an EMBL/GenBank/DDBJ whole genome shotgun (WGS) entry which is preliminary data.</text>
</comment>
<dbReference type="OMA" id="PAYQEWI"/>
<protein>
    <submittedName>
        <fullName evidence="2">Uncharacterized protein</fullName>
    </submittedName>
</protein>
<dbReference type="EMBL" id="JSAM01000090">
    <property type="protein sequence ID" value="KIA77149.1"/>
    <property type="molecule type" value="Genomic_DNA"/>
</dbReference>
<dbReference type="AlphaFoldDB" id="A0A0C1EL35"/>
<organism evidence="2 3">
    <name type="scientific">Parachlamydia acanthamoebae</name>
    <dbReference type="NCBI Taxonomy" id="83552"/>
    <lineage>
        <taxon>Bacteria</taxon>
        <taxon>Pseudomonadati</taxon>
        <taxon>Chlamydiota</taxon>
        <taxon>Chlamydiia</taxon>
        <taxon>Parachlamydiales</taxon>
        <taxon>Parachlamydiaceae</taxon>
        <taxon>Parachlamydia</taxon>
    </lineage>
</organism>
<feature type="compositionally biased region" description="Polar residues" evidence="1">
    <location>
        <begin position="18"/>
        <end position="52"/>
    </location>
</feature>
<sequence length="465" mass="50607">MLNVNVNDQDPNQVYQGVPTQSTTQVGPVSSTTSAPATQAIDTIQPSQGTKEQTLIDSANPVLVPPIVNLNNFAEFYSSNSALKISNNPSDLAIQVAMQIEQKNHEIITNMLDSWIENQKKLEKEYNDKINSPAYQEWIKLQSADYHAAIQRSTEEQTQLAVMATPEYQMWVLSQMSPAQLQAPEAAFNRDQALKVGVINGLDNYMASSPSVDSEQALSGAFVASSAILGASLLATPVTPELTTDPISYNPIQDQWQYVSPLVPSNMAAELGLIGGLFAAGVMYRATLNTISDNAGGGGSKPLNLDFAQKYSEQMLKLVASPSFSQFVRGSLVDKLNGADTLTDARKDELASILKAVLLSSALATHYKIEAGKNTSQEFLSMIRGDRNLGDIVFPDTDVRAKLIKAIQTQLDNLSDPAERSRVLEAIGEYMDTDPSTDKLLEPQSVFQDLLTTTPYADRLSKEHV</sequence>
<name>A0A0C1EL35_9BACT</name>
<dbReference type="Proteomes" id="UP000031307">
    <property type="component" value="Unassembled WGS sequence"/>
</dbReference>
<gene>
    <name evidence="2" type="ORF">DB43_GU00420</name>
</gene>